<dbReference type="InterPro" id="IPR027417">
    <property type="entry name" value="P-loop_NTPase"/>
</dbReference>
<dbReference type="AlphaFoldDB" id="J9G2X1"/>
<proteinExistence type="predicted"/>
<dbReference type="InterPro" id="IPR051396">
    <property type="entry name" value="Bact_Antivir_Def_Nuclease"/>
</dbReference>
<evidence type="ECO:0000313" key="2">
    <source>
        <dbReference type="EMBL" id="EJX01194.1"/>
    </source>
</evidence>
<reference evidence="2" key="1">
    <citation type="journal article" date="2012" name="PLoS ONE">
        <title>Gene sets for utilization of primary and secondary nutrition supplies in the distal gut of endangered iberian lynx.</title>
        <authorList>
            <person name="Alcaide M."/>
            <person name="Messina E."/>
            <person name="Richter M."/>
            <person name="Bargiela R."/>
            <person name="Peplies J."/>
            <person name="Huws S.A."/>
            <person name="Newbold C.J."/>
            <person name="Golyshin P.N."/>
            <person name="Simon M.A."/>
            <person name="Lopez G."/>
            <person name="Yakimov M.M."/>
            <person name="Ferrer M."/>
        </authorList>
    </citation>
    <scope>NUCLEOTIDE SEQUENCE</scope>
</reference>
<dbReference type="Pfam" id="PF13175">
    <property type="entry name" value="AAA_15"/>
    <property type="match status" value="1"/>
</dbReference>
<sequence>MYSNGESALRYFMDQIRENALYLLDEPENSLSIQFQQQLADFLIESTRFFGCQFIIATHSPILLAMPDVLIYDLDSIPVSTKNWTELDNVRLFFNFLWNTEPNFKNCFIFFSVS</sequence>
<accession>J9G2X1</accession>
<dbReference type="SUPFAM" id="SSF52540">
    <property type="entry name" value="P-loop containing nucleoside triphosphate hydrolases"/>
    <property type="match status" value="1"/>
</dbReference>
<dbReference type="InterPro" id="IPR041685">
    <property type="entry name" value="AAA_GajA/Old/RecF-like"/>
</dbReference>
<dbReference type="GO" id="GO:0005524">
    <property type="term" value="F:ATP binding"/>
    <property type="evidence" value="ECO:0007669"/>
    <property type="project" value="InterPro"/>
</dbReference>
<name>J9G2X1_9ZZZZ</name>
<organism evidence="2">
    <name type="scientific">gut metagenome</name>
    <dbReference type="NCBI Taxonomy" id="749906"/>
    <lineage>
        <taxon>unclassified sequences</taxon>
        <taxon>metagenomes</taxon>
        <taxon>organismal metagenomes</taxon>
    </lineage>
</organism>
<evidence type="ECO:0000259" key="1">
    <source>
        <dbReference type="Pfam" id="PF13175"/>
    </source>
</evidence>
<feature type="domain" description="Endonuclease GajA/Old nuclease/RecF-like AAA" evidence="1">
    <location>
        <begin position="15"/>
        <end position="63"/>
    </location>
</feature>
<protein>
    <submittedName>
        <fullName evidence="2">Aaa ATPase</fullName>
    </submittedName>
</protein>
<dbReference type="EMBL" id="AMCI01003059">
    <property type="protein sequence ID" value="EJX01194.1"/>
    <property type="molecule type" value="Genomic_DNA"/>
</dbReference>
<gene>
    <name evidence="2" type="ORF">EVA_10701</name>
</gene>
<comment type="caution">
    <text evidence="2">The sequence shown here is derived from an EMBL/GenBank/DDBJ whole genome shotgun (WGS) entry which is preliminary data.</text>
</comment>
<dbReference type="PANTHER" id="PTHR43581:SF4">
    <property type="entry name" value="ATP_GTP PHOSPHATASE"/>
    <property type="match status" value="1"/>
</dbReference>
<dbReference type="Gene3D" id="3.40.50.300">
    <property type="entry name" value="P-loop containing nucleotide triphosphate hydrolases"/>
    <property type="match status" value="1"/>
</dbReference>
<dbReference type="GO" id="GO:0016887">
    <property type="term" value="F:ATP hydrolysis activity"/>
    <property type="evidence" value="ECO:0007669"/>
    <property type="project" value="InterPro"/>
</dbReference>
<dbReference type="PANTHER" id="PTHR43581">
    <property type="entry name" value="ATP/GTP PHOSPHATASE"/>
    <property type="match status" value="1"/>
</dbReference>